<dbReference type="EMBL" id="DTKL01000006">
    <property type="protein sequence ID" value="HGY93146.1"/>
    <property type="molecule type" value="Genomic_DNA"/>
</dbReference>
<feature type="transmembrane region" description="Helical" evidence="1">
    <location>
        <begin position="405"/>
        <end position="428"/>
    </location>
</feature>
<keyword evidence="1" id="KW-0472">Membrane</keyword>
<evidence type="ECO:0000313" key="3">
    <source>
        <dbReference type="EMBL" id="HGY93146.1"/>
    </source>
</evidence>
<evidence type="ECO:0000256" key="1">
    <source>
        <dbReference type="SAM" id="Phobius"/>
    </source>
</evidence>
<feature type="domain" description="Beta-lactamase-related" evidence="2">
    <location>
        <begin position="60"/>
        <end position="362"/>
    </location>
</feature>
<dbReference type="SUPFAM" id="SSF56601">
    <property type="entry name" value="beta-lactamase/transpeptidase-like"/>
    <property type="match status" value="1"/>
</dbReference>
<dbReference type="AlphaFoldDB" id="A0A7V4XQ80"/>
<evidence type="ECO:0000259" key="2">
    <source>
        <dbReference type="Pfam" id="PF00144"/>
    </source>
</evidence>
<gene>
    <name evidence="3" type="ORF">ENW50_00425</name>
</gene>
<protein>
    <submittedName>
        <fullName evidence="3">Class A beta-lactamase-related serine hydrolase</fullName>
    </submittedName>
</protein>
<accession>A0A7V4XQ80</accession>
<dbReference type="Gene3D" id="3.40.710.10">
    <property type="entry name" value="DD-peptidase/beta-lactamase superfamily"/>
    <property type="match status" value="1"/>
</dbReference>
<proteinExistence type="predicted"/>
<dbReference type="InterPro" id="IPR001466">
    <property type="entry name" value="Beta-lactam-related"/>
</dbReference>
<sequence length="441" mass="48532">MSNHLPFQNLASLYFDSQATNRYPVSRQPALCPERCPLPAIQNVTSFDEILPPDTGQSLEALFASALRRHWLHGLAVGILHRGQRYARCYGPGVTPDSQFQLGSLTKTYTAELLARMAADGTVSLDDPAAKYLTPGQPLTRAGQIPITLRDLATHTSGLPRISLRVRIYGRDPYAHFTTRILDAWLRRHPLTRPAQTSHRYSNLGYALLGEALARAAGTPYLELLQKYLLTPAGLHHTQLTLTGQPHAPLMPGHTQAGLPASAWRFDAYAACGALQSSVADQLQWLAWLGQNPARLAMTRQHAYTQRHRGKAISLANGLGWHLLADDTLAWHSGATGGFCAYYSLNKATGDAIVLLSNRAAPLLVVTLGRKLEAALAGKPVTPLRGDYGLTLARILLPVHALRPLLGPLAIFPFWLRLVILFGIGFLLDHLPHIWWHHIHF</sequence>
<keyword evidence="1" id="KW-1133">Transmembrane helix</keyword>
<dbReference type="InterPro" id="IPR050491">
    <property type="entry name" value="AmpC-like"/>
</dbReference>
<comment type="caution">
    <text evidence="3">The sequence shown here is derived from an EMBL/GenBank/DDBJ whole genome shotgun (WGS) entry which is preliminary data.</text>
</comment>
<dbReference type="PANTHER" id="PTHR46825:SF8">
    <property type="entry name" value="BETA-LACTAMASE-RELATED"/>
    <property type="match status" value="1"/>
</dbReference>
<keyword evidence="3" id="KW-0378">Hydrolase</keyword>
<dbReference type="InterPro" id="IPR012338">
    <property type="entry name" value="Beta-lactam/transpept-like"/>
</dbReference>
<organism evidence="3">
    <name type="scientific">Acidobacterium capsulatum</name>
    <dbReference type="NCBI Taxonomy" id="33075"/>
    <lineage>
        <taxon>Bacteria</taxon>
        <taxon>Pseudomonadati</taxon>
        <taxon>Acidobacteriota</taxon>
        <taxon>Terriglobia</taxon>
        <taxon>Terriglobales</taxon>
        <taxon>Acidobacteriaceae</taxon>
        <taxon>Acidobacterium</taxon>
    </lineage>
</organism>
<reference evidence="3" key="1">
    <citation type="journal article" date="2020" name="mSystems">
        <title>Genome- and Community-Level Interaction Insights into Carbon Utilization and Element Cycling Functions of Hydrothermarchaeota in Hydrothermal Sediment.</title>
        <authorList>
            <person name="Zhou Z."/>
            <person name="Liu Y."/>
            <person name="Xu W."/>
            <person name="Pan J."/>
            <person name="Luo Z.H."/>
            <person name="Li M."/>
        </authorList>
    </citation>
    <scope>NUCLEOTIDE SEQUENCE [LARGE SCALE GENOMIC DNA]</scope>
    <source>
        <strain evidence="3">SpSt-855</strain>
    </source>
</reference>
<dbReference type="PANTHER" id="PTHR46825">
    <property type="entry name" value="D-ALANYL-D-ALANINE-CARBOXYPEPTIDASE/ENDOPEPTIDASE AMPH"/>
    <property type="match status" value="1"/>
</dbReference>
<keyword evidence="1" id="KW-0812">Transmembrane</keyword>
<dbReference type="Pfam" id="PF00144">
    <property type="entry name" value="Beta-lactamase"/>
    <property type="match status" value="1"/>
</dbReference>
<dbReference type="GO" id="GO:0016787">
    <property type="term" value="F:hydrolase activity"/>
    <property type="evidence" value="ECO:0007669"/>
    <property type="project" value="UniProtKB-KW"/>
</dbReference>
<name>A0A7V4XQ80_9BACT</name>